<name>A0AC61TSI3_9CAUD</name>
<reference evidence="1" key="1">
    <citation type="submission" date="2021-11" db="EMBL/GenBank/DDBJ databases">
        <authorList>
            <person name="Rong C."/>
            <person name="Yang Y."/>
            <person name="Li S."/>
            <person name="Zhou K."/>
            <person name="Xu Y."/>
            <person name="Zhang R."/>
            <person name="Zhang Y."/>
        </authorList>
    </citation>
    <scope>NUCLEOTIDE SEQUENCE</scope>
</reference>
<dbReference type="EMBL" id="OL473597">
    <property type="protein sequence ID" value="UNH61200.1"/>
    <property type="molecule type" value="Genomic_DNA"/>
</dbReference>
<proteinExistence type="predicted"/>
<accession>A0AC61TSI3</accession>
<organism evidence="1 2">
    <name type="scientific">Synechococcus phage S-SZBM1</name>
    <dbReference type="NCBI Taxonomy" id="2926475"/>
    <lineage>
        <taxon>Viruses</taxon>
        <taxon>Duplodnaviria</taxon>
        <taxon>Heunggongvirae</taxon>
        <taxon>Uroviricota</taxon>
        <taxon>Caudoviricetes</taxon>
        <taxon>Pantevenvirales</taxon>
        <taxon>Kyanoviridae</taxon>
        <taxon>Shenzhenivirus</taxon>
        <taxon>Shenzhenivirus sszbm1</taxon>
    </lineage>
</organism>
<gene>
    <name evidence="1" type="ORF">SSZBM1_83</name>
</gene>
<sequence>MSSVYTLNIKDARKKMKSTSEVQTPEVDDSEKIGEQIVYTIAGLLLGPLVVWVAWNMCIPALFGLPAIGYLKSLALYCLIKILK</sequence>
<keyword evidence="2" id="KW-1185">Reference proteome</keyword>
<dbReference type="Proteomes" id="UP000829362">
    <property type="component" value="Segment"/>
</dbReference>
<evidence type="ECO:0000313" key="2">
    <source>
        <dbReference type="Proteomes" id="UP000829362"/>
    </source>
</evidence>
<protein>
    <submittedName>
        <fullName evidence="1">Uncharacterized protein</fullName>
    </submittedName>
</protein>
<evidence type="ECO:0000313" key="1">
    <source>
        <dbReference type="EMBL" id="UNH61200.1"/>
    </source>
</evidence>